<proteinExistence type="predicted"/>
<reference evidence="2" key="1">
    <citation type="submission" date="2016-01" db="EMBL/GenBank/DDBJ databases">
        <authorList>
            <person name="Mitreva M."/>
            <person name="Pepin K.H."/>
            <person name="Mihindukulasuriya K.A."/>
            <person name="Fulton R."/>
            <person name="Fronick C."/>
            <person name="O'Laughlin M."/>
            <person name="Miner T."/>
            <person name="Herter B."/>
            <person name="Rosa B.A."/>
            <person name="Cordes M."/>
            <person name="Tomlinson C."/>
            <person name="Wollam A."/>
            <person name="Palsikar V.B."/>
            <person name="Mardis E.R."/>
            <person name="Wilson R.K."/>
        </authorList>
    </citation>
    <scope>NUCLEOTIDE SEQUENCE [LARGE SCALE GENOMIC DNA]</scope>
    <source>
        <strain evidence="2">KA00185</strain>
    </source>
</reference>
<dbReference type="InterPro" id="IPR019059">
    <property type="entry name" value="Restrct_endonuc_II_HaeIII"/>
</dbReference>
<sequence>MSSKSNNQGRAYEYIFLNVLFDEISKIREVWIEKNSSFSASEKAWETLSEEEKEIYKLSALTGVNTVLDLEPLILKKNNDTLNLKIQADDNGKKGDVRDIIIMRENINWEIGLSLKHNHFAVKHSRLSKKLDFGKKWYNISCSEEYWKKVKPIFDFLEEEKRKKTLWKEILNKDKDVYFPLLEAFKIEILKQNKEEIGLLENMLKYLLGKFDFYKVISIDTKRITRVQSYNLYGTLNQEGVHKKRKIEIPIVLLPNRIVSLDFKPGSLNTLELYLNNGWQFTFRIHNASSKVETSLKFDIQIVGMPTSIISIDSKWKM</sequence>
<dbReference type="PATRIC" id="fig|157687.3.peg.518"/>
<dbReference type="EMBL" id="LSDD01000034">
    <property type="protein sequence ID" value="KXB69113.1"/>
    <property type="molecule type" value="Genomic_DNA"/>
</dbReference>
<comment type="caution">
    <text evidence="1">The sequence shown here is derived from an EMBL/GenBank/DDBJ whole genome shotgun (WGS) entry which is preliminary data.</text>
</comment>
<dbReference type="RefSeq" id="WP_060917451.1">
    <property type="nucleotide sequence ID" value="NZ_KQ960026.1"/>
</dbReference>
<dbReference type="Pfam" id="PF09556">
    <property type="entry name" value="RE_HaeIII"/>
    <property type="match status" value="1"/>
</dbReference>
<name>A0A134AN52_9FUSO</name>
<dbReference type="Proteomes" id="UP000070483">
    <property type="component" value="Unassembled WGS sequence"/>
</dbReference>
<keyword evidence="1" id="KW-0378">Hydrolase</keyword>
<evidence type="ECO:0000313" key="1">
    <source>
        <dbReference type="EMBL" id="KXB69113.1"/>
    </source>
</evidence>
<protein>
    <submittedName>
        <fullName evidence="1">HaeIII restriction endonuclease</fullName>
    </submittedName>
</protein>
<keyword evidence="1" id="KW-0540">Nuclease</keyword>
<gene>
    <name evidence="1" type="ORF">HMPREF3180_00519</name>
</gene>
<dbReference type="AlphaFoldDB" id="A0A134AN52"/>
<keyword evidence="1" id="KW-0255">Endonuclease</keyword>
<dbReference type="STRING" id="157687.HMPREF3180_00519"/>
<accession>A0A134AN52</accession>
<evidence type="ECO:0000313" key="2">
    <source>
        <dbReference type="Proteomes" id="UP000070483"/>
    </source>
</evidence>
<keyword evidence="2" id="KW-1185">Reference proteome</keyword>
<dbReference type="GO" id="GO:0004519">
    <property type="term" value="F:endonuclease activity"/>
    <property type="evidence" value="ECO:0007669"/>
    <property type="project" value="UniProtKB-KW"/>
</dbReference>
<organism evidence="1 2">
    <name type="scientific">Leptotrichia wadei</name>
    <dbReference type="NCBI Taxonomy" id="157687"/>
    <lineage>
        <taxon>Bacteria</taxon>
        <taxon>Fusobacteriati</taxon>
        <taxon>Fusobacteriota</taxon>
        <taxon>Fusobacteriia</taxon>
        <taxon>Fusobacteriales</taxon>
        <taxon>Leptotrichiaceae</taxon>
        <taxon>Leptotrichia</taxon>
    </lineage>
</organism>
<dbReference type="OrthoDB" id="7923544at2"/>